<dbReference type="GO" id="GO:0005524">
    <property type="term" value="F:ATP binding"/>
    <property type="evidence" value="ECO:0007669"/>
    <property type="project" value="UniProtKB-KW"/>
</dbReference>
<dbReference type="FunFam" id="3.40.50.300:FF:003008">
    <property type="entry name" value="Origin recognition complex subunit 1"/>
    <property type="match status" value="1"/>
</dbReference>
<dbReference type="GO" id="GO:0005664">
    <property type="term" value="C:nuclear origin of replication recognition complex"/>
    <property type="evidence" value="ECO:0007669"/>
    <property type="project" value="TreeGrafter"/>
</dbReference>
<reference evidence="8" key="1">
    <citation type="submission" date="2021-01" db="EMBL/GenBank/DDBJ databases">
        <authorList>
            <consortium name="Genoscope - CEA"/>
            <person name="William W."/>
        </authorList>
    </citation>
    <scope>NUCLEOTIDE SEQUENCE</scope>
</reference>
<keyword evidence="5" id="KW-0067">ATP-binding</keyword>
<feature type="region of interest" description="Disordered" evidence="6">
    <location>
        <begin position="1"/>
        <end position="96"/>
    </location>
</feature>
<evidence type="ECO:0000313" key="9">
    <source>
        <dbReference type="Proteomes" id="UP000683925"/>
    </source>
</evidence>
<keyword evidence="4 5" id="KW-0539">Nucleus</keyword>
<dbReference type="GO" id="GO:0006270">
    <property type="term" value="P:DNA replication initiation"/>
    <property type="evidence" value="ECO:0007669"/>
    <property type="project" value="TreeGrafter"/>
</dbReference>
<dbReference type="AlphaFoldDB" id="A0A8S1VNF6"/>
<dbReference type="GO" id="GO:0033314">
    <property type="term" value="P:mitotic DNA replication checkpoint signaling"/>
    <property type="evidence" value="ECO:0007669"/>
    <property type="project" value="TreeGrafter"/>
</dbReference>
<feature type="compositionally biased region" description="Polar residues" evidence="6">
    <location>
        <begin position="51"/>
        <end position="60"/>
    </location>
</feature>
<evidence type="ECO:0000256" key="4">
    <source>
        <dbReference type="ARBA" id="ARBA00023242"/>
    </source>
</evidence>
<dbReference type="InterPro" id="IPR003593">
    <property type="entry name" value="AAA+_ATPase"/>
</dbReference>
<keyword evidence="3 5" id="KW-0238">DNA-binding</keyword>
<feature type="compositionally biased region" description="Basic residues" evidence="6">
    <location>
        <begin position="61"/>
        <end position="71"/>
    </location>
</feature>
<evidence type="ECO:0000256" key="1">
    <source>
        <dbReference type="ARBA" id="ARBA00004123"/>
    </source>
</evidence>
<organism evidence="8 9">
    <name type="scientific">Paramecium octaurelia</name>
    <dbReference type="NCBI Taxonomy" id="43137"/>
    <lineage>
        <taxon>Eukaryota</taxon>
        <taxon>Sar</taxon>
        <taxon>Alveolata</taxon>
        <taxon>Ciliophora</taxon>
        <taxon>Intramacronucleata</taxon>
        <taxon>Oligohymenophorea</taxon>
        <taxon>Peniculida</taxon>
        <taxon>Parameciidae</taxon>
        <taxon>Paramecium</taxon>
    </lineage>
</organism>
<keyword evidence="2 5" id="KW-0235">DNA replication</keyword>
<keyword evidence="5" id="KW-0547">Nucleotide-binding</keyword>
<comment type="function">
    <text evidence="5">Component of the origin recognition complex (ORC) that binds origins of replication. DNA-binding is ATP-dependent, however specific DNA sequences that define origins of replication have not been identified so far. ORC is required to assemble the pre-replication complex necessary to initiate DNA replication.</text>
</comment>
<name>A0A8S1VNF6_PAROT</name>
<comment type="caution">
    <text evidence="8">The sequence shown here is derived from an EMBL/GenBank/DDBJ whole genome shotgun (WGS) entry which is preliminary data.</text>
</comment>
<evidence type="ECO:0000256" key="6">
    <source>
        <dbReference type="SAM" id="MobiDB-lite"/>
    </source>
</evidence>
<feature type="compositionally biased region" description="Basic residues" evidence="6">
    <location>
        <begin position="1"/>
        <end position="16"/>
    </location>
</feature>
<sequence length="618" mass="71651">MPSRRRTKKKNKRTNKQQKSTKVEKQKPAKIDYQPKPVTRAQSKTKDQKENQNVQESVKQTKGHIDKHHNKEQHPNSQNEKGIPASSTLTHQQECSDQISQISQLFTLQKSEAPNNHSRQLSKPKILSIRAAKLTIPAETKEIQMDIEQEECEFINQAMIQTRCNLLGMPKQSKSKKDQSLTTEKNFAFETSEQSAIVQAPRPHKTQEQLALMEECFTSLLESTVPDEILCRDQEKILITRFIEDGIKNNGQKQALYISGVPGIGKTATVLEVKNKLLSKKLNFEFIYFNAMNVGAPEDIYPFLYEKFTNKRETSRIKSCILLTELFNGESETIKQNKVVLLDECDHLYTTDQQVLYNLVDWPQQPSAHLIIIMIANTMDFPERLKPKLQSRLGNHRIVFKPYNSTQIESILQQRMKTKKIKQLFASNTLNYLGKKIATISTDIRKTLSVCRTAIVLAKEQLLKKGLFSQIEVDHIKLAYDMIYNKPQHNSLQYFNDELKLLLIMIALETHIKGYNYAYFHQVIQRVNQQKQLQKKDTLTNFQMKQVLIKLSQLNLIEIKEEQVLLTKSSWQQKLQNSLDKDRLFNLEDILIQLKINIDDIKNGLSNDDLFKEFSNLF</sequence>
<comment type="subcellular location">
    <subcellularLocation>
        <location evidence="1 5">Nucleus</location>
    </subcellularLocation>
</comment>
<evidence type="ECO:0000256" key="2">
    <source>
        <dbReference type="ARBA" id="ARBA00022705"/>
    </source>
</evidence>
<feature type="domain" description="AAA+ ATPase" evidence="7">
    <location>
        <begin position="252"/>
        <end position="404"/>
    </location>
</feature>
<feature type="compositionally biased region" description="Basic and acidic residues" evidence="6">
    <location>
        <begin position="21"/>
        <end position="30"/>
    </location>
</feature>
<proteinExistence type="inferred from homology"/>
<dbReference type="GO" id="GO:0016887">
    <property type="term" value="F:ATP hydrolysis activity"/>
    <property type="evidence" value="ECO:0007669"/>
    <property type="project" value="InterPro"/>
</dbReference>
<dbReference type="SMART" id="SM00382">
    <property type="entry name" value="AAA"/>
    <property type="match status" value="1"/>
</dbReference>
<dbReference type="InterPro" id="IPR050311">
    <property type="entry name" value="ORC1/CDC6"/>
</dbReference>
<dbReference type="Pfam" id="PF13401">
    <property type="entry name" value="AAA_22"/>
    <property type="match status" value="1"/>
</dbReference>
<evidence type="ECO:0000313" key="8">
    <source>
        <dbReference type="EMBL" id="CAD8178964.1"/>
    </source>
</evidence>
<dbReference type="CDD" id="cd00009">
    <property type="entry name" value="AAA"/>
    <property type="match status" value="1"/>
</dbReference>
<dbReference type="InterPro" id="IPR049945">
    <property type="entry name" value="AAA_22"/>
</dbReference>
<dbReference type="PANTHER" id="PTHR10763:SF23">
    <property type="entry name" value="ORIGIN RECOGNITION COMPLEX SUBUNIT 1"/>
    <property type="match status" value="1"/>
</dbReference>
<gene>
    <name evidence="8" type="ORF">POCTA_138.1.T0720052</name>
</gene>
<comment type="similarity">
    <text evidence="5">Belongs to the ORC1 family.</text>
</comment>
<evidence type="ECO:0000256" key="5">
    <source>
        <dbReference type="RuleBase" id="RU365058"/>
    </source>
</evidence>
<comment type="subunit">
    <text evidence="5">ORC is composed of six subunits.</text>
</comment>
<dbReference type="OrthoDB" id="1926878at2759"/>
<evidence type="ECO:0000259" key="7">
    <source>
        <dbReference type="SMART" id="SM00382"/>
    </source>
</evidence>
<evidence type="ECO:0000256" key="3">
    <source>
        <dbReference type="ARBA" id="ARBA00023125"/>
    </source>
</evidence>
<dbReference type="EMBL" id="CAJJDP010000071">
    <property type="protein sequence ID" value="CAD8178964.1"/>
    <property type="molecule type" value="Genomic_DNA"/>
</dbReference>
<accession>A0A8S1VNF6</accession>
<dbReference type="Proteomes" id="UP000683925">
    <property type="component" value="Unassembled WGS sequence"/>
</dbReference>
<protein>
    <recommendedName>
        <fullName evidence="5">Origin recognition complex subunit 1</fullName>
    </recommendedName>
</protein>
<dbReference type="OMA" id="KPAKIDY"/>
<dbReference type="GO" id="GO:0003688">
    <property type="term" value="F:DNA replication origin binding"/>
    <property type="evidence" value="ECO:0007669"/>
    <property type="project" value="TreeGrafter"/>
</dbReference>
<keyword evidence="9" id="KW-1185">Reference proteome</keyword>
<feature type="compositionally biased region" description="Polar residues" evidence="6">
    <location>
        <begin position="75"/>
        <end position="96"/>
    </location>
</feature>
<dbReference type="PANTHER" id="PTHR10763">
    <property type="entry name" value="CELL DIVISION CONTROL PROTEIN 6-RELATED"/>
    <property type="match status" value="1"/>
</dbReference>